<protein>
    <submittedName>
        <fullName evidence="3">Outer membrane lipoprotein-sorting protein</fullName>
    </submittedName>
</protein>
<dbReference type="PANTHER" id="PTHR37507:SF2">
    <property type="entry name" value="SPORULATION PROTEIN YDCC"/>
    <property type="match status" value="1"/>
</dbReference>
<feature type="domain" description="Uncharacterized protein TP-0789" evidence="2">
    <location>
        <begin position="68"/>
        <end position="242"/>
    </location>
</feature>
<dbReference type="STRING" id="1499966.U14_02351"/>
<dbReference type="InterPro" id="IPR052944">
    <property type="entry name" value="Sporulation_related"/>
</dbReference>
<evidence type="ECO:0000313" key="4">
    <source>
        <dbReference type="Proteomes" id="UP000030700"/>
    </source>
</evidence>
<gene>
    <name evidence="3" type="ORF">U14_02351</name>
</gene>
<feature type="chain" id="PRO_5006631472" evidence="1">
    <location>
        <begin position="21"/>
        <end position="244"/>
    </location>
</feature>
<dbReference type="HOGENOM" id="CLU_081285_2_0_0"/>
<feature type="signal peptide" evidence="1">
    <location>
        <begin position="1"/>
        <end position="20"/>
    </location>
</feature>
<reference evidence="3" key="1">
    <citation type="journal article" date="2015" name="PeerJ">
        <title>First genomic representation of candidate bacterial phylum KSB3 points to enhanced environmental sensing as a trigger of wastewater bulking.</title>
        <authorList>
            <person name="Sekiguchi Y."/>
            <person name="Ohashi A."/>
            <person name="Parks D.H."/>
            <person name="Yamauchi T."/>
            <person name="Tyson G.W."/>
            <person name="Hugenholtz P."/>
        </authorList>
    </citation>
    <scope>NUCLEOTIDE SEQUENCE [LARGE SCALE GENOMIC DNA]</scope>
</reference>
<dbReference type="PANTHER" id="PTHR37507">
    <property type="entry name" value="SPORULATION PROTEIN YDCC"/>
    <property type="match status" value="1"/>
</dbReference>
<evidence type="ECO:0000313" key="3">
    <source>
        <dbReference type="EMBL" id="GAK51109.1"/>
    </source>
</evidence>
<dbReference type="Gene3D" id="2.50.20.10">
    <property type="entry name" value="Lipoprotein localisation LolA/LolB/LppX"/>
    <property type="match status" value="1"/>
</dbReference>
<dbReference type="EMBL" id="DF820456">
    <property type="protein sequence ID" value="GAK51109.1"/>
    <property type="molecule type" value="Genomic_DNA"/>
</dbReference>
<evidence type="ECO:0000256" key="1">
    <source>
        <dbReference type="SAM" id="SignalP"/>
    </source>
</evidence>
<keyword evidence="1" id="KW-0732">Signal</keyword>
<dbReference type="SUPFAM" id="SSF89392">
    <property type="entry name" value="Prokaryotic lipoproteins and lipoprotein localization factors"/>
    <property type="match status" value="1"/>
</dbReference>
<evidence type="ECO:0000259" key="2">
    <source>
        <dbReference type="Pfam" id="PF17131"/>
    </source>
</evidence>
<keyword evidence="3" id="KW-0449">Lipoprotein</keyword>
<organism evidence="3">
    <name type="scientific">Candidatus Moduliflexus flocculans</name>
    <dbReference type="NCBI Taxonomy" id="1499966"/>
    <lineage>
        <taxon>Bacteria</taxon>
        <taxon>Candidatus Moduliflexota</taxon>
        <taxon>Candidatus Moduliflexia</taxon>
        <taxon>Candidatus Moduliflexales</taxon>
        <taxon>Candidatus Moduliflexaceae</taxon>
    </lineage>
</organism>
<dbReference type="InterPro" id="IPR029046">
    <property type="entry name" value="LolA/LolB/LppX"/>
</dbReference>
<dbReference type="AlphaFoldDB" id="A0A0S6VU72"/>
<dbReference type="InterPro" id="IPR033399">
    <property type="entry name" value="TP_0789-like"/>
</dbReference>
<name>A0A0S6VU72_9BACT</name>
<accession>A0A0S6VU72</accession>
<sequence length="244" mass="28393">MKYIILVLSLLWLCIGVAAAQEMSADEILKNVDDALDLSGSVVEIEMQVYREKQLQRTYRINLKYQDEDHMLGETLYPPRNAGEKSLHVGENRWLYLPKLNKVMRVSESNSFSNSDFSNMDIMQSRLGTDYTPKLLGIEQRDGVEAYKLELTAKTDDVPYKTVIYWIRKGDFYPLQRDYYTFSGNLLKRLTLETRTNVRGGLPDIYIMTSVLEDEKYTIMRISSILSDQVFPPEIFRKDALMKR</sequence>
<dbReference type="Pfam" id="PF17131">
    <property type="entry name" value="LolA_like"/>
    <property type="match status" value="1"/>
</dbReference>
<proteinExistence type="predicted"/>
<keyword evidence="4" id="KW-1185">Reference proteome</keyword>
<dbReference type="CDD" id="cd16329">
    <property type="entry name" value="LolA_like"/>
    <property type="match status" value="1"/>
</dbReference>
<dbReference type="Proteomes" id="UP000030700">
    <property type="component" value="Unassembled WGS sequence"/>
</dbReference>